<organism evidence="2 3">
    <name type="scientific">Stylosanthes scabra</name>
    <dbReference type="NCBI Taxonomy" id="79078"/>
    <lineage>
        <taxon>Eukaryota</taxon>
        <taxon>Viridiplantae</taxon>
        <taxon>Streptophyta</taxon>
        <taxon>Embryophyta</taxon>
        <taxon>Tracheophyta</taxon>
        <taxon>Spermatophyta</taxon>
        <taxon>Magnoliopsida</taxon>
        <taxon>eudicotyledons</taxon>
        <taxon>Gunneridae</taxon>
        <taxon>Pentapetalae</taxon>
        <taxon>rosids</taxon>
        <taxon>fabids</taxon>
        <taxon>Fabales</taxon>
        <taxon>Fabaceae</taxon>
        <taxon>Papilionoideae</taxon>
        <taxon>50 kb inversion clade</taxon>
        <taxon>dalbergioids sensu lato</taxon>
        <taxon>Dalbergieae</taxon>
        <taxon>Pterocarpus clade</taxon>
        <taxon>Stylosanthes</taxon>
    </lineage>
</organism>
<sequence length="241" mass="26311">MLSLPSENIPRNPTQKSLAASEQVTATPSSKLPSLPPLISSYSTSFHSSSLHHSLSPHHRTHPCPRLFSAERFQTLSHGDWSPRQPLNPRSSPSNPSSLFSWPPHLHRCILFVVSPPEAFGCTPSTSSEGINKFVGSAECLTRPLGAGGFRRCSVESPLSLADGVKTFKRSVKWCNQNTGYGTRVVLLRKRKGREEPLLILGKLAVRHRTHDAGFKMNSQGCGYGVGVSDPNPLIVAERTL</sequence>
<dbReference type="Proteomes" id="UP001341840">
    <property type="component" value="Unassembled WGS sequence"/>
</dbReference>
<dbReference type="EMBL" id="JASCZI010211472">
    <property type="protein sequence ID" value="MED6192445.1"/>
    <property type="molecule type" value="Genomic_DNA"/>
</dbReference>
<reference evidence="2 3" key="1">
    <citation type="journal article" date="2023" name="Plants (Basel)">
        <title>Bridging the Gap: Combining Genomics and Transcriptomics Approaches to Understand Stylosanthes scabra, an Orphan Legume from the Brazilian Caatinga.</title>
        <authorList>
            <person name="Ferreira-Neto J.R.C."/>
            <person name="da Silva M.D."/>
            <person name="Binneck E."/>
            <person name="de Melo N.F."/>
            <person name="da Silva R.H."/>
            <person name="de Melo A.L.T.M."/>
            <person name="Pandolfi V."/>
            <person name="Bustamante F.O."/>
            <person name="Brasileiro-Vidal A.C."/>
            <person name="Benko-Iseppon A.M."/>
        </authorList>
    </citation>
    <scope>NUCLEOTIDE SEQUENCE [LARGE SCALE GENOMIC DNA]</scope>
    <source>
        <tissue evidence="2">Leaves</tissue>
    </source>
</reference>
<evidence type="ECO:0000313" key="2">
    <source>
        <dbReference type="EMBL" id="MED6192445.1"/>
    </source>
</evidence>
<protein>
    <submittedName>
        <fullName evidence="2">Uncharacterized protein</fullName>
    </submittedName>
</protein>
<evidence type="ECO:0000313" key="3">
    <source>
        <dbReference type="Proteomes" id="UP001341840"/>
    </source>
</evidence>
<accession>A0ABU6X5H2</accession>
<name>A0ABU6X5H2_9FABA</name>
<keyword evidence="3" id="KW-1185">Reference proteome</keyword>
<feature type="compositionally biased region" description="Polar residues" evidence="1">
    <location>
        <begin position="1"/>
        <end position="27"/>
    </location>
</feature>
<evidence type="ECO:0000256" key="1">
    <source>
        <dbReference type="SAM" id="MobiDB-lite"/>
    </source>
</evidence>
<feature type="region of interest" description="Disordered" evidence="1">
    <location>
        <begin position="1"/>
        <end position="32"/>
    </location>
</feature>
<comment type="caution">
    <text evidence="2">The sequence shown here is derived from an EMBL/GenBank/DDBJ whole genome shotgun (WGS) entry which is preliminary data.</text>
</comment>
<gene>
    <name evidence="2" type="ORF">PIB30_010078</name>
</gene>
<proteinExistence type="predicted"/>